<name>A0A0E1X0X7_9HYPH</name>
<dbReference type="HOGENOM" id="CLU_044682_0_0_5"/>
<protein>
    <submittedName>
        <fullName evidence="1">Uncharacterized protein</fullName>
    </submittedName>
</protein>
<organism evidence="1">
    <name type="scientific">Brucella pinnipedialis M292/94/1</name>
    <dbReference type="NCBI Taxonomy" id="520462"/>
    <lineage>
        <taxon>Bacteria</taxon>
        <taxon>Pseudomonadati</taxon>
        <taxon>Pseudomonadota</taxon>
        <taxon>Alphaproteobacteria</taxon>
        <taxon>Hyphomicrobiales</taxon>
        <taxon>Brucellaceae</taxon>
        <taxon>Brucella/Ochrobactrum group</taxon>
        <taxon>Brucella</taxon>
    </lineage>
</organism>
<dbReference type="GeneID" id="45052809"/>
<dbReference type="RefSeq" id="WP_004688746.1">
    <property type="nucleotide sequence ID" value="NZ_EQ999542.1"/>
</dbReference>
<gene>
    <name evidence="1" type="ORF">BALG_03217</name>
</gene>
<dbReference type="Pfam" id="PF21810">
    <property type="entry name" value="DUF6880"/>
    <property type="match status" value="1"/>
</dbReference>
<reference evidence="1" key="1">
    <citation type="submission" date="2009-01" db="EMBL/GenBank/DDBJ databases">
        <title>The Genome Sequence of Brucella pinnipedialis M292/94/1.</title>
        <authorList>
            <consortium name="The Broad Institute Genome Sequencing Platform"/>
            <person name="Ward D."/>
            <person name="Young S.K."/>
            <person name="Kodira C.D."/>
            <person name="Zeng Q."/>
            <person name="Koehrsen M."/>
            <person name="Alvarado L."/>
            <person name="Berlin A."/>
            <person name="Borenstein D."/>
            <person name="Chen Z."/>
            <person name="Engels R."/>
            <person name="Freedman E."/>
            <person name="Gellesch M."/>
            <person name="Goldberg J."/>
            <person name="Griggs A."/>
            <person name="Gujja S."/>
            <person name="Heiman D."/>
            <person name="Hepburn T."/>
            <person name="Howarth C."/>
            <person name="Jen D."/>
            <person name="Larson L."/>
            <person name="Lewis B."/>
            <person name="Mehta T."/>
            <person name="Park D."/>
            <person name="Pearson M."/>
            <person name="Roberts A."/>
            <person name="Saif S."/>
            <person name="Shea T."/>
            <person name="Shenoy N."/>
            <person name="Sisk P."/>
            <person name="Stolte C."/>
            <person name="Sykes S."/>
            <person name="Walk T."/>
            <person name="White J."/>
            <person name="Yandava C."/>
            <person name="Whatmore A.M."/>
            <person name="Perrett L.L."/>
            <person name="O'Callaghan D."/>
            <person name="Nusbaum C."/>
            <person name="Galagan J."/>
            <person name="Birren B."/>
        </authorList>
    </citation>
    <scope>NUCLEOTIDE SEQUENCE [LARGE SCALE GENOMIC DNA]</scope>
    <source>
        <strain evidence="1">M292/94/1</strain>
    </source>
</reference>
<proteinExistence type="predicted"/>
<accession>A0A0E1X0X7</accession>
<dbReference type="EMBL" id="EQ999542">
    <property type="protein sequence ID" value="EEZ29874.1"/>
    <property type="molecule type" value="Genomic_DNA"/>
</dbReference>
<dbReference type="InterPro" id="IPR049245">
    <property type="entry name" value="DUF6880"/>
</dbReference>
<sequence>MASKTTLNAKNLEALGAKRLAELLIEISTGNANHKRLLRMELVGNSSGAELAREVRKRLGSIGRSKSWIDWQKAKSVRADLEAQRKSIAEKIAPTDPNEAFELIWQFLSLADPIFERSCDGSGALIESFHAACEDAGRIAAMAKVPIDRLVEKIFSVLQDNGYGQYDALIEAMAPALGEAGLRKLQRAFEAWAKEPQPKVASKDKEVIAWSSDGPVYRDQLYASGKSITVKVVLQQVADALGDVDLYIEQQSKESQTFATVTTDIARRLLAAGRAEDALTALEKTKFDSCREIPFEWQILRAEVLESLGRAEEAQQFRWKSFEQNLNDELLREYVKRLPDFDDVEAEEKAFAFVRAVADANHALYFFLQYPSLSEASKLVVSRASEMDGDHYELMSDAAEKLSAKFPLAATILLRAMIDFTLNNARSSRYKHAARHLLECGALSRSIEDYHSFAPHEAYIADLRKMHGRKHGFWPLVDR</sequence>
<dbReference type="AlphaFoldDB" id="A0A0E1X0X7"/>
<evidence type="ECO:0000313" key="1">
    <source>
        <dbReference type="EMBL" id="EEZ29874.1"/>
    </source>
</evidence>
<dbReference type="Proteomes" id="UP000004659">
    <property type="component" value="Unassembled WGS sequence"/>
</dbReference>